<gene>
    <name evidence="8" type="ORF">RirG_017190</name>
</gene>
<dbReference type="GO" id="GO:0005737">
    <property type="term" value="C:cytoplasm"/>
    <property type="evidence" value="ECO:0007669"/>
    <property type="project" value="UniProtKB-SubCell"/>
</dbReference>
<evidence type="ECO:0000313" key="9">
    <source>
        <dbReference type="Proteomes" id="UP000022910"/>
    </source>
</evidence>
<dbReference type="GO" id="GO:0005524">
    <property type="term" value="F:ATP binding"/>
    <property type="evidence" value="ECO:0007669"/>
    <property type="project" value="UniProtKB-KW"/>
</dbReference>
<dbReference type="OrthoDB" id="28737at2759"/>
<dbReference type="Gene3D" id="1.20.120.790">
    <property type="entry name" value="Heat shock protein 90, C-terminal domain"/>
    <property type="match status" value="1"/>
</dbReference>
<evidence type="ECO:0000256" key="1">
    <source>
        <dbReference type="ARBA" id="ARBA00004496"/>
    </source>
</evidence>
<dbReference type="Proteomes" id="UP000022910">
    <property type="component" value="Unassembled WGS sequence"/>
</dbReference>
<comment type="similarity">
    <text evidence="2">Belongs to the heat shock protein 90 family.</text>
</comment>
<reference evidence="8 9" key="1">
    <citation type="submission" date="2014-02" db="EMBL/GenBank/DDBJ databases">
        <title>Single nucleus genome sequencing reveals high similarity among nuclei of an endomycorrhizal fungus.</title>
        <authorList>
            <person name="Lin K."/>
            <person name="Geurts R."/>
            <person name="Zhang Z."/>
            <person name="Limpens E."/>
            <person name="Saunders D.G."/>
            <person name="Mu D."/>
            <person name="Pang E."/>
            <person name="Cao H."/>
            <person name="Cha H."/>
            <person name="Lin T."/>
            <person name="Zhou Q."/>
            <person name="Shang Y."/>
            <person name="Li Y."/>
            <person name="Ivanov S."/>
            <person name="Sharma T."/>
            <person name="Velzen R.V."/>
            <person name="Ruijter N.D."/>
            <person name="Aanen D.K."/>
            <person name="Win J."/>
            <person name="Kamoun S."/>
            <person name="Bisseling T."/>
            <person name="Huang S."/>
        </authorList>
    </citation>
    <scope>NUCLEOTIDE SEQUENCE [LARGE SCALE GENOMIC DNA]</scope>
    <source>
        <strain evidence="9">DAOM197198w</strain>
    </source>
</reference>
<keyword evidence="3" id="KW-0963">Cytoplasm</keyword>
<dbReference type="EMBL" id="JEMT01009484">
    <property type="protein sequence ID" value="EXX78198.1"/>
    <property type="molecule type" value="Genomic_DNA"/>
</dbReference>
<evidence type="ECO:0000256" key="6">
    <source>
        <dbReference type="ARBA" id="ARBA00023186"/>
    </source>
</evidence>
<comment type="caution">
    <text evidence="8">The sequence shown here is derived from an EMBL/GenBank/DDBJ whole genome shotgun (WGS) entry which is preliminary data.</text>
</comment>
<dbReference type="FunFam" id="1.20.120.790:FF:000001">
    <property type="entry name" value="Heat shock protein 90 alpha"/>
    <property type="match status" value="1"/>
</dbReference>
<accession>A0A015NFR0</accession>
<evidence type="ECO:0000313" key="8">
    <source>
        <dbReference type="EMBL" id="EXX78198.1"/>
    </source>
</evidence>
<sequence length="359" mass="41131">MDDCEDLIPEYLNFVKGIVDSEDLPLNISREMLQQNKILKVIRKNIVKKCMELFSEIGEDKDNFNKFYEAFAKNIKLGIHEDSTNRAKLAEFLRYFSTKSGDELTSLKDYVTRMPEKQKDIYYITGENRQAVENSPFVEVLRKKGYEVLLMTDPIDEYSVSQLKEYDGKKLVCITKEGLELDDDEEEKKKREEESKEFDDLCKQIKEILGDKVEKVLVSNRISESPCVLVTGQYGWAANFERIMKAQALRDSSMASYMASKKIMEINPNHPIVKSLKSKVEADKNDKTVKDLTWLLFETSLLQSGFTLEEPSSFAGRIFKMIKLGLDIGGDEPEEMETEELPALVDPAAAEASQMEEVD</sequence>
<protein>
    <submittedName>
        <fullName evidence="8">Hsp90 family chaperone HSC82</fullName>
    </submittedName>
</protein>
<organism evidence="8 9">
    <name type="scientific">Rhizophagus irregularis (strain DAOM 197198w)</name>
    <name type="common">Glomus intraradices</name>
    <dbReference type="NCBI Taxonomy" id="1432141"/>
    <lineage>
        <taxon>Eukaryota</taxon>
        <taxon>Fungi</taxon>
        <taxon>Fungi incertae sedis</taxon>
        <taxon>Mucoromycota</taxon>
        <taxon>Glomeromycotina</taxon>
        <taxon>Glomeromycetes</taxon>
        <taxon>Glomerales</taxon>
        <taxon>Glomeraceae</taxon>
        <taxon>Rhizophagus</taxon>
    </lineage>
</organism>
<dbReference type="SUPFAM" id="SSF54211">
    <property type="entry name" value="Ribosomal protein S5 domain 2-like"/>
    <property type="match status" value="1"/>
</dbReference>
<dbReference type="Gene3D" id="3.30.230.80">
    <property type="match status" value="1"/>
</dbReference>
<dbReference type="AlphaFoldDB" id="A0A015NFR0"/>
<comment type="subcellular location">
    <subcellularLocation>
        <location evidence="1">Cytoplasm</location>
    </subcellularLocation>
</comment>
<dbReference type="GO" id="GO:0051082">
    <property type="term" value="F:unfolded protein binding"/>
    <property type="evidence" value="ECO:0007669"/>
    <property type="project" value="InterPro"/>
</dbReference>
<dbReference type="InterPro" id="IPR020568">
    <property type="entry name" value="Ribosomal_Su5_D2-typ_SF"/>
</dbReference>
<keyword evidence="4" id="KW-0547">Nucleotide-binding</keyword>
<keyword evidence="6" id="KW-0143">Chaperone</keyword>
<keyword evidence="9" id="KW-1185">Reference proteome</keyword>
<dbReference type="FunFam" id="3.40.50.11260:FF:000001">
    <property type="entry name" value="Heat shock protein 90 alpha"/>
    <property type="match status" value="1"/>
</dbReference>
<proteinExistence type="inferred from homology"/>
<dbReference type="Gene3D" id="3.40.50.11260">
    <property type="match status" value="1"/>
</dbReference>
<feature type="region of interest" description="Disordered" evidence="7">
    <location>
        <begin position="330"/>
        <end position="359"/>
    </location>
</feature>
<dbReference type="GO" id="GO:0140662">
    <property type="term" value="F:ATP-dependent protein folding chaperone"/>
    <property type="evidence" value="ECO:0007669"/>
    <property type="project" value="InterPro"/>
</dbReference>
<evidence type="ECO:0000256" key="2">
    <source>
        <dbReference type="ARBA" id="ARBA00008239"/>
    </source>
</evidence>
<dbReference type="STRING" id="1432141.A0A015NFR0"/>
<evidence type="ECO:0000256" key="7">
    <source>
        <dbReference type="SAM" id="MobiDB-lite"/>
    </source>
</evidence>
<evidence type="ECO:0000256" key="4">
    <source>
        <dbReference type="ARBA" id="ARBA00022741"/>
    </source>
</evidence>
<dbReference type="SUPFAM" id="SSF110942">
    <property type="entry name" value="HSP90 C-terminal domain"/>
    <property type="match status" value="1"/>
</dbReference>
<dbReference type="InterPro" id="IPR001404">
    <property type="entry name" value="Hsp90_fam"/>
</dbReference>
<dbReference type="PANTHER" id="PTHR11528">
    <property type="entry name" value="HEAT SHOCK PROTEIN 90 FAMILY MEMBER"/>
    <property type="match status" value="1"/>
</dbReference>
<dbReference type="GO" id="GO:0016887">
    <property type="term" value="F:ATP hydrolysis activity"/>
    <property type="evidence" value="ECO:0007669"/>
    <property type="project" value="InterPro"/>
</dbReference>
<dbReference type="InterPro" id="IPR037196">
    <property type="entry name" value="HSP90_C"/>
</dbReference>
<name>A0A015NFR0_RHIIW</name>
<keyword evidence="5" id="KW-0067">ATP-binding</keyword>
<dbReference type="HOGENOM" id="CLU_006684_4_0_1"/>
<dbReference type="Pfam" id="PF00183">
    <property type="entry name" value="HSP90"/>
    <property type="match status" value="1"/>
</dbReference>
<evidence type="ECO:0000256" key="5">
    <source>
        <dbReference type="ARBA" id="ARBA00022840"/>
    </source>
</evidence>
<evidence type="ECO:0000256" key="3">
    <source>
        <dbReference type="ARBA" id="ARBA00022490"/>
    </source>
</evidence>
<feature type="compositionally biased region" description="Acidic residues" evidence="7">
    <location>
        <begin position="330"/>
        <end position="340"/>
    </location>
</feature>